<dbReference type="PANTHER" id="PTHR24123:SF33">
    <property type="entry name" value="PROTEIN HOS4"/>
    <property type="match status" value="1"/>
</dbReference>
<dbReference type="RefSeq" id="WP_005976201.1">
    <property type="nucleotide sequence ID" value="NZ_CABKNW010000001.1"/>
</dbReference>
<dbReference type="KEGG" id="ful:C4N20_10720"/>
<dbReference type="PANTHER" id="PTHR24123">
    <property type="entry name" value="ANKYRIN REPEAT-CONTAINING"/>
    <property type="match status" value="1"/>
</dbReference>
<evidence type="ECO:0000313" key="4">
    <source>
        <dbReference type="EMBL" id="SQJ00398.1"/>
    </source>
</evidence>
<dbReference type="Pfam" id="PF12796">
    <property type="entry name" value="Ank_2"/>
    <property type="match status" value="1"/>
</dbReference>
<keyword evidence="2 3" id="KW-0040">ANK repeat</keyword>
<gene>
    <name evidence="4" type="ORF">NCTC12112_00700</name>
</gene>
<accession>A0AAX1TQU8</accession>
<dbReference type="Gene3D" id="1.25.40.20">
    <property type="entry name" value="Ankyrin repeat-containing domain"/>
    <property type="match status" value="2"/>
</dbReference>
<dbReference type="EMBL" id="LS483487">
    <property type="protein sequence ID" value="SQJ00398.1"/>
    <property type="molecule type" value="Genomic_DNA"/>
</dbReference>
<name>A0AAX1TQU8_9FUSO</name>
<dbReference type="SMART" id="SM00248">
    <property type="entry name" value="ANK"/>
    <property type="match status" value="5"/>
</dbReference>
<proteinExistence type="predicted"/>
<evidence type="ECO:0000256" key="1">
    <source>
        <dbReference type="ARBA" id="ARBA00022737"/>
    </source>
</evidence>
<dbReference type="AlphaFoldDB" id="A0AAX1TQU8"/>
<dbReference type="PROSITE" id="PS50088">
    <property type="entry name" value="ANK_REPEAT"/>
    <property type="match status" value="1"/>
</dbReference>
<evidence type="ECO:0000313" key="5">
    <source>
        <dbReference type="Proteomes" id="UP000249008"/>
    </source>
</evidence>
<dbReference type="InterPro" id="IPR002110">
    <property type="entry name" value="Ankyrin_rpt"/>
</dbReference>
<dbReference type="InterPro" id="IPR036770">
    <property type="entry name" value="Ankyrin_rpt-contain_sf"/>
</dbReference>
<dbReference type="PROSITE" id="PS50297">
    <property type="entry name" value="ANK_REP_REGION"/>
    <property type="match status" value="1"/>
</dbReference>
<dbReference type="SUPFAM" id="SSF48403">
    <property type="entry name" value="Ankyrin repeat"/>
    <property type="match status" value="1"/>
</dbReference>
<dbReference type="GeneID" id="78455287"/>
<evidence type="ECO:0000256" key="3">
    <source>
        <dbReference type="PROSITE-ProRule" id="PRU00023"/>
    </source>
</evidence>
<dbReference type="InterPro" id="IPR051165">
    <property type="entry name" value="Multifunctional_ANK_Repeat"/>
</dbReference>
<evidence type="ECO:0000256" key="2">
    <source>
        <dbReference type="ARBA" id="ARBA00023043"/>
    </source>
</evidence>
<feature type="repeat" description="ANK" evidence="3">
    <location>
        <begin position="179"/>
        <end position="211"/>
    </location>
</feature>
<organism evidence="4 5">
    <name type="scientific">Fusobacterium ulcerans</name>
    <dbReference type="NCBI Taxonomy" id="861"/>
    <lineage>
        <taxon>Bacteria</taxon>
        <taxon>Fusobacteriati</taxon>
        <taxon>Fusobacteriota</taxon>
        <taxon>Fusobacteriia</taxon>
        <taxon>Fusobacteriales</taxon>
        <taxon>Fusobacteriaceae</taxon>
        <taxon>Fusobacterium</taxon>
    </lineage>
</organism>
<sequence length="360" mass="41934">MYNIGNLGSFETIPETAAAIYEKNLKKMQELYERGWNINEKISLGKYSNVTPLEIAVITNNTAPLRWLLENSVSLDIGNFTIIEQAAQHCNEKIVSLLLTHGALDLLPEKKYPDIFIRISYGKKFENIPVFEKLGITVRKYGGRALRSAASDGNMKETKMWVEMGADLNYHEPDMVFPYASTPVIEAVRSDHAEIAEYLIKQGSDITITDKYGDRPYSLASKNKNIELMEYLKSLEPSEWHDEQEKLRLLKGYKLPADMLEYLKKDPKEIKFSEKEYYPKYIRFYKFMDLQEMKWKRKKLLSLVEEVENYEIFIVWSPAEKAVCYIDSEHEIFAKVCTWEEFISNPEKYINNIIAGEYDD</sequence>
<keyword evidence="1" id="KW-0677">Repeat</keyword>
<reference evidence="4 5" key="1">
    <citation type="submission" date="2018-06" db="EMBL/GenBank/DDBJ databases">
        <authorList>
            <consortium name="Pathogen Informatics"/>
            <person name="Doyle S."/>
        </authorList>
    </citation>
    <scope>NUCLEOTIDE SEQUENCE [LARGE SCALE GENOMIC DNA]</scope>
    <source>
        <strain evidence="4 5">NCTC12112</strain>
    </source>
</reference>
<dbReference type="Proteomes" id="UP000249008">
    <property type="component" value="Chromosome 1"/>
</dbReference>
<protein>
    <submittedName>
        <fullName evidence="4">Ribulose-5-phosphate 4-epimerase and related epimerases and aldolases</fullName>
    </submittedName>
</protein>